<evidence type="ECO:0000313" key="14">
    <source>
        <dbReference type="Proteomes" id="UP000037178"/>
    </source>
</evidence>
<gene>
    <name evidence="7" type="primary">clpP</name>
    <name evidence="13" type="ORF">AIOL_000511</name>
</gene>
<dbReference type="GO" id="GO:0006515">
    <property type="term" value="P:protein quality control for misfolded or incompletely synthesized proteins"/>
    <property type="evidence" value="ECO:0007669"/>
    <property type="project" value="TreeGrafter"/>
</dbReference>
<organism evidence="13 14">
    <name type="scientific">Candidatus Rhodobacter oscarellae</name>
    <dbReference type="NCBI Taxonomy" id="1675527"/>
    <lineage>
        <taxon>Bacteria</taxon>
        <taxon>Pseudomonadati</taxon>
        <taxon>Pseudomonadota</taxon>
        <taxon>Alphaproteobacteria</taxon>
        <taxon>Rhodobacterales</taxon>
        <taxon>Rhodobacter group</taxon>
        <taxon>Rhodobacter</taxon>
    </lineage>
</organism>
<sequence>MQDPIDQYNHFTNNLVPMVVEQTSRGERAYDIFSRLLKERIIFLNGPIHDGVSSLVVAQLLFLESENPKKEISMYINSPGGVVTSALSMYDTMQYVRPKVSTLIVGQAASAGSLLACAGEAGMRYALPNARVMVHQPSGGYQGQATDILIHAEETKKLKQRLNEIYARHTGQDVAEIESALERDNFMSAQEALEWGHLDEIVENRAKDDDAEA</sequence>
<feature type="active site" evidence="8">
    <location>
        <position position="110"/>
    </location>
</feature>
<dbReference type="InterPro" id="IPR001907">
    <property type="entry name" value="ClpP"/>
</dbReference>
<comment type="function">
    <text evidence="7 11">Cleaves peptides in various proteins in a process that requires ATP hydrolysis. Has a chymotrypsin-like activity. Plays a major role in the degradation of misfolded proteins.</text>
</comment>
<dbReference type="PATRIC" id="fig|1675527.3.peg.566"/>
<evidence type="ECO:0000256" key="7">
    <source>
        <dbReference type="HAMAP-Rule" id="MF_00444"/>
    </source>
</evidence>
<dbReference type="InterPro" id="IPR033135">
    <property type="entry name" value="ClpP_His_AS"/>
</dbReference>
<dbReference type="STRING" id="1675527.AIOL_000511"/>
<dbReference type="Proteomes" id="UP000037178">
    <property type="component" value="Unassembled WGS sequence"/>
</dbReference>
<evidence type="ECO:0000256" key="12">
    <source>
        <dbReference type="RuleBase" id="RU003567"/>
    </source>
</evidence>
<keyword evidence="3 7" id="KW-0645">Protease</keyword>
<keyword evidence="5 7" id="KW-0720">Serine protease</keyword>
<proteinExistence type="inferred from homology"/>
<evidence type="ECO:0000256" key="11">
    <source>
        <dbReference type="RuleBase" id="RU000550"/>
    </source>
</evidence>
<dbReference type="EMBL" id="LFTY01000001">
    <property type="protein sequence ID" value="KMW60358.1"/>
    <property type="molecule type" value="Genomic_DNA"/>
</dbReference>
<dbReference type="SUPFAM" id="SSF52096">
    <property type="entry name" value="ClpP/crotonase"/>
    <property type="match status" value="1"/>
</dbReference>
<dbReference type="PANTHER" id="PTHR10381:SF70">
    <property type="entry name" value="ATP-DEPENDENT CLP PROTEASE PROTEOLYTIC SUBUNIT"/>
    <property type="match status" value="1"/>
</dbReference>
<dbReference type="HAMAP" id="MF_00444">
    <property type="entry name" value="ClpP"/>
    <property type="match status" value="1"/>
</dbReference>
<keyword evidence="2 7" id="KW-0963">Cytoplasm</keyword>
<keyword evidence="14" id="KW-1185">Reference proteome</keyword>
<dbReference type="GO" id="GO:0051117">
    <property type="term" value="F:ATPase binding"/>
    <property type="evidence" value="ECO:0007669"/>
    <property type="project" value="TreeGrafter"/>
</dbReference>
<dbReference type="PANTHER" id="PTHR10381">
    <property type="entry name" value="ATP-DEPENDENT CLP PROTEASE PROTEOLYTIC SUBUNIT"/>
    <property type="match status" value="1"/>
</dbReference>
<evidence type="ECO:0000256" key="8">
    <source>
        <dbReference type="PROSITE-ProRule" id="PRU10085"/>
    </source>
</evidence>
<evidence type="ECO:0000256" key="10">
    <source>
        <dbReference type="RuleBase" id="RU000549"/>
    </source>
</evidence>
<dbReference type="FunFam" id="3.90.226.10:FF:000001">
    <property type="entry name" value="ATP-dependent Clp protease proteolytic subunit"/>
    <property type="match status" value="1"/>
</dbReference>
<evidence type="ECO:0000256" key="1">
    <source>
        <dbReference type="ARBA" id="ARBA00007039"/>
    </source>
</evidence>
<dbReference type="RefSeq" id="WP_049641453.1">
    <property type="nucleotide sequence ID" value="NZ_LFTY01000001.1"/>
</dbReference>
<dbReference type="PROSITE" id="PS00381">
    <property type="entry name" value="CLP_PROTEASE_SER"/>
    <property type="match status" value="1"/>
</dbReference>
<feature type="active site" description="Nucleophile" evidence="7">
    <location>
        <position position="110"/>
    </location>
</feature>
<dbReference type="InterPro" id="IPR018215">
    <property type="entry name" value="ClpP_Ser_AS"/>
</dbReference>
<dbReference type="OrthoDB" id="9802800at2"/>
<dbReference type="Pfam" id="PF00574">
    <property type="entry name" value="CLP_protease"/>
    <property type="match status" value="1"/>
</dbReference>
<dbReference type="InterPro" id="IPR029045">
    <property type="entry name" value="ClpP/crotonase-like_dom_sf"/>
</dbReference>
<evidence type="ECO:0000256" key="6">
    <source>
        <dbReference type="ARBA" id="ARBA00034021"/>
    </source>
</evidence>
<dbReference type="GO" id="GO:0005737">
    <property type="term" value="C:cytoplasm"/>
    <property type="evidence" value="ECO:0007669"/>
    <property type="project" value="UniProtKB-SubCell"/>
</dbReference>
<evidence type="ECO:0000256" key="5">
    <source>
        <dbReference type="ARBA" id="ARBA00022825"/>
    </source>
</evidence>
<comment type="similarity">
    <text evidence="1 7 12">Belongs to the peptidase S14 family.</text>
</comment>
<dbReference type="PRINTS" id="PR00127">
    <property type="entry name" value="CLPPROTEASEP"/>
</dbReference>
<comment type="caution">
    <text evidence="13">The sequence shown here is derived from an EMBL/GenBank/DDBJ whole genome shotgun (WGS) entry which is preliminary data.</text>
</comment>
<evidence type="ECO:0000256" key="4">
    <source>
        <dbReference type="ARBA" id="ARBA00022801"/>
    </source>
</evidence>
<dbReference type="NCBIfam" id="NF009205">
    <property type="entry name" value="PRK12553.1"/>
    <property type="match status" value="1"/>
</dbReference>
<name>A0A0J9H3V1_9RHOB</name>
<comment type="subunit">
    <text evidence="7">Fourteen ClpP subunits assemble into 2 heptameric rings which stack back to back to give a disk-like structure with a central cavity, resembling the structure of eukaryotic proteasomes.</text>
</comment>
<dbReference type="GO" id="GO:0009368">
    <property type="term" value="C:endopeptidase Clp complex"/>
    <property type="evidence" value="ECO:0007669"/>
    <property type="project" value="TreeGrafter"/>
</dbReference>
<dbReference type="GO" id="GO:0004252">
    <property type="term" value="F:serine-type endopeptidase activity"/>
    <property type="evidence" value="ECO:0007669"/>
    <property type="project" value="UniProtKB-UniRule"/>
</dbReference>
<dbReference type="EC" id="3.4.21.92" evidence="7 10"/>
<dbReference type="AlphaFoldDB" id="A0A0J9H3V1"/>
<comment type="catalytic activity">
    <reaction evidence="6 7 9">
        <text>Hydrolysis of proteins to small peptides in the presence of ATP and magnesium. alpha-casein is the usual test substrate. In the absence of ATP, only oligopeptides shorter than five residues are hydrolyzed (such as succinyl-Leu-Tyr-|-NHMec, and Leu-Tyr-Leu-|-Tyr-Trp, in which cleavage of the -Tyr-|-Leu- and -Tyr-|-Trp bonds also occurs).</text>
        <dbReference type="EC" id="3.4.21.92"/>
    </reaction>
</comment>
<dbReference type="Gene3D" id="3.90.226.10">
    <property type="entry name" value="2-enoyl-CoA Hydratase, Chain A, domain 1"/>
    <property type="match status" value="1"/>
</dbReference>
<evidence type="ECO:0000256" key="3">
    <source>
        <dbReference type="ARBA" id="ARBA00022670"/>
    </source>
</evidence>
<keyword evidence="4 7" id="KW-0378">Hydrolase</keyword>
<reference evidence="13 14" key="1">
    <citation type="submission" date="2015-06" db="EMBL/GenBank/DDBJ databases">
        <title>Draft genome sequence of an Alphaproteobacteria species associated to the Mediterranean sponge Oscarella lobularis.</title>
        <authorList>
            <person name="Jourda C."/>
            <person name="Santini S."/>
            <person name="Claverie J.-M."/>
        </authorList>
    </citation>
    <scope>NUCLEOTIDE SEQUENCE [LARGE SCALE GENOMIC DNA]</scope>
    <source>
        <strain evidence="13">IGS</strain>
    </source>
</reference>
<comment type="subcellular location">
    <subcellularLocation>
        <location evidence="7">Cytoplasm</location>
    </subcellularLocation>
</comment>
<evidence type="ECO:0000256" key="2">
    <source>
        <dbReference type="ARBA" id="ARBA00022490"/>
    </source>
</evidence>
<dbReference type="GO" id="GO:0004176">
    <property type="term" value="F:ATP-dependent peptidase activity"/>
    <property type="evidence" value="ECO:0007669"/>
    <property type="project" value="InterPro"/>
</dbReference>
<dbReference type="InterPro" id="IPR023562">
    <property type="entry name" value="ClpP/TepA"/>
</dbReference>
<protein>
    <recommendedName>
        <fullName evidence="7 12">ATP-dependent Clp protease proteolytic subunit</fullName>
        <ecNumber evidence="7 10">3.4.21.92</ecNumber>
    </recommendedName>
    <alternativeName>
        <fullName evidence="7">Endopeptidase Clp</fullName>
    </alternativeName>
</protein>
<evidence type="ECO:0000313" key="13">
    <source>
        <dbReference type="EMBL" id="KMW60358.1"/>
    </source>
</evidence>
<dbReference type="PROSITE" id="PS00382">
    <property type="entry name" value="CLP_PROTEASE_HIS"/>
    <property type="match status" value="1"/>
</dbReference>
<dbReference type="CDD" id="cd07017">
    <property type="entry name" value="S14_ClpP_2"/>
    <property type="match status" value="1"/>
</dbReference>
<feature type="active site" evidence="7 9">
    <location>
        <position position="135"/>
    </location>
</feature>
<evidence type="ECO:0000256" key="9">
    <source>
        <dbReference type="PROSITE-ProRule" id="PRU10086"/>
    </source>
</evidence>
<accession>A0A0J9H3V1</accession>
<dbReference type="NCBIfam" id="NF001368">
    <property type="entry name" value="PRK00277.1"/>
    <property type="match status" value="1"/>
</dbReference>